<dbReference type="KEGG" id="aba:Acid345_3383"/>
<sequence>MEQPIDIDLERANVAYADLAGTVCRCCGLPKQPKFSFNGFCYHSLPARMKRSLWDREHYVENYFAALAWLRIRFKRQNVEPLEQQQDIDRAGEVNRD</sequence>
<name>Q1IL66_KORVE</name>
<organism evidence="1 2">
    <name type="scientific">Koribacter versatilis (strain Ellin345)</name>
    <dbReference type="NCBI Taxonomy" id="204669"/>
    <lineage>
        <taxon>Bacteria</taxon>
        <taxon>Pseudomonadati</taxon>
        <taxon>Acidobacteriota</taxon>
        <taxon>Terriglobia</taxon>
        <taxon>Terriglobales</taxon>
        <taxon>Candidatus Korobacteraceae</taxon>
        <taxon>Candidatus Korobacter</taxon>
    </lineage>
</organism>
<dbReference type="AlphaFoldDB" id="Q1IL66"/>
<dbReference type="HOGENOM" id="CLU_2343066_0_0_0"/>
<dbReference type="Proteomes" id="UP000002432">
    <property type="component" value="Chromosome"/>
</dbReference>
<keyword evidence="2" id="KW-1185">Reference proteome</keyword>
<gene>
    <name evidence="1" type="ordered locus">Acid345_3383</name>
</gene>
<evidence type="ECO:0000313" key="1">
    <source>
        <dbReference type="EMBL" id="ABF42384.1"/>
    </source>
</evidence>
<evidence type="ECO:0000313" key="2">
    <source>
        <dbReference type="Proteomes" id="UP000002432"/>
    </source>
</evidence>
<proteinExistence type="predicted"/>
<accession>Q1IL66</accession>
<reference evidence="1 2" key="1">
    <citation type="journal article" date="2009" name="Appl. Environ. Microbiol.">
        <title>Three genomes from the phylum Acidobacteria provide insight into the lifestyles of these microorganisms in soils.</title>
        <authorList>
            <person name="Ward N.L."/>
            <person name="Challacombe J.F."/>
            <person name="Janssen P.H."/>
            <person name="Henrissat B."/>
            <person name="Coutinho P.M."/>
            <person name="Wu M."/>
            <person name="Xie G."/>
            <person name="Haft D.H."/>
            <person name="Sait M."/>
            <person name="Badger J."/>
            <person name="Barabote R.D."/>
            <person name="Bradley B."/>
            <person name="Brettin T.S."/>
            <person name="Brinkac L.M."/>
            <person name="Bruce D."/>
            <person name="Creasy T."/>
            <person name="Daugherty S.C."/>
            <person name="Davidsen T.M."/>
            <person name="DeBoy R.T."/>
            <person name="Detter J.C."/>
            <person name="Dodson R.J."/>
            <person name="Durkin A.S."/>
            <person name="Ganapathy A."/>
            <person name="Gwinn-Giglio M."/>
            <person name="Han C.S."/>
            <person name="Khouri H."/>
            <person name="Kiss H."/>
            <person name="Kothari S.P."/>
            <person name="Madupu R."/>
            <person name="Nelson K.E."/>
            <person name="Nelson W.C."/>
            <person name="Paulsen I."/>
            <person name="Penn K."/>
            <person name="Ren Q."/>
            <person name="Rosovitz M.J."/>
            <person name="Selengut J.D."/>
            <person name="Shrivastava S."/>
            <person name="Sullivan S.A."/>
            <person name="Tapia R."/>
            <person name="Thompson L.S."/>
            <person name="Watkins K.L."/>
            <person name="Yang Q."/>
            <person name="Yu C."/>
            <person name="Zafar N."/>
            <person name="Zhou L."/>
            <person name="Kuske C.R."/>
        </authorList>
    </citation>
    <scope>NUCLEOTIDE SEQUENCE [LARGE SCALE GENOMIC DNA]</scope>
    <source>
        <strain evidence="1 2">Ellin345</strain>
    </source>
</reference>
<dbReference type="STRING" id="204669.Acid345_3383"/>
<dbReference type="RefSeq" id="WP_011524183.1">
    <property type="nucleotide sequence ID" value="NC_008009.1"/>
</dbReference>
<dbReference type="EMBL" id="CP000360">
    <property type="protein sequence ID" value="ABF42384.1"/>
    <property type="molecule type" value="Genomic_DNA"/>
</dbReference>
<dbReference type="EnsemblBacteria" id="ABF42384">
    <property type="protein sequence ID" value="ABF42384"/>
    <property type="gene ID" value="Acid345_3383"/>
</dbReference>
<protein>
    <submittedName>
        <fullName evidence="1">Uncharacterized protein</fullName>
    </submittedName>
</protein>